<accession>A0A8K0CM64</accession>
<sequence length="128" mass="14465">MKGLVSPEDIRPYPKGQTRKESNRGHPKGRRMVATDTPEKILTKKKKMPIKRRLFEAKSFSFEEEGNFSVHSEDSEIDWAGKNSNKEEPGKGSMNHASFKVGDWATVEYSGDLFPGQIKSINVLDLLI</sequence>
<evidence type="ECO:0000313" key="3">
    <source>
        <dbReference type="Proteomes" id="UP000801492"/>
    </source>
</evidence>
<dbReference type="OrthoDB" id="6782041at2759"/>
<name>A0A8K0CM64_IGNLU</name>
<protein>
    <submittedName>
        <fullName evidence="2">Uncharacterized protein</fullName>
    </submittedName>
</protein>
<comment type="caution">
    <text evidence="2">The sequence shown here is derived from an EMBL/GenBank/DDBJ whole genome shotgun (WGS) entry which is preliminary data.</text>
</comment>
<feature type="region of interest" description="Disordered" evidence="1">
    <location>
        <begin position="1"/>
        <end position="45"/>
    </location>
</feature>
<evidence type="ECO:0000313" key="2">
    <source>
        <dbReference type="EMBL" id="KAF2889974.1"/>
    </source>
</evidence>
<gene>
    <name evidence="2" type="ORF">ILUMI_16199</name>
</gene>
<dbReference type="Proteomes" id="UP000801492">
    <property type="component" value="Unassembled WGS sequence"/>
</dbReference>
<keyword evidence="3" id="KW-1185">Reference proteome</keyword>
<dbReference type="AlphaFoldDB" id="A0A8K0CM64"/>
<organism evidence="2 3">
    <name type="scientific">Ignelater luminosus</name>
    <name type="common">Cucubano</name>
    <name type="synonym">Pyrophorus luminosus</name>
    <dbReference type="NCBI Taxonomy" id="2038154"/>
    <lineage>
        <taxon>Eukaryota</taxon>
        <taxon>Metazoa</taxon>
        <taxon>Ecdysozoa</taxon>
        <taxon>Arthropoda</taxon>
        <taxon>Hexapoda</taxon>
        <taxon>Insecta</taxon>
        <taxon>Pterygota</taxon>
        <taxon>Neoptera</taxon>
        <taxon>Endopterygota</taxon>
        <taxon>Coleoptera</taxon>
        <taxon>Polyphaga</taxon>
        <taxon>Elateriformia</taxon>
        <taxon>Elateroidea</taxon>
        <taxon>Elateridae</taxon>
        <taxon>Agrypninae</taxon>
        <taxon>Pyrophorini</taxon>
        <taxon>Ignelater</taxon>
    </lineage>
</organism>
<reference evidence="2" key="1">
    <citation type="submission" date="2019-08" db="EMBL/GenBank/DDBJ databases">
        <title>The genome of the North American firefly Photinus pyralis.</title>
        <authorList>
            <consortium name="Photinus pyralis genome working group"/>
            <person name="Fallon T.R."/>
            <person name="Sander Lower S.E."/>
            <person name="Weng J.-K."/>
        </authorList>
    </citation>
    <scope>NUCLEOTIDE SEQUENCE</scope>
    <source>
        <strain evidence="2">TRF0915ILg1</strain>
        <tissue evidence="2">Whole body</tissue>
    </source>
</reference>
<proteinExistence type="predicted"/>
<feature type="compositionally biased region" description="Basic and acidic residues" evidence="1">
    <location>
        <begin position="8"/>
        <end position="24"/>
    </location>
</feature>
<dbReference type="EMBL" id="VTPC01059978">
    <property type="protein sequence ID" value="KAF2889974.1"/>
    <property type="molecule type" value="Genomic_DNA"/>
</dbReference>
<evidence type="ECO:0000256" key="1">
    <source>
        <dbReference type="SAM" id="MobiDB-lite"/>
    </source>
</evidence>